<dbReference type="Gene3D" id="1.10.630.10">
    <property type="entry name" value="Cytochrome P450"/>
    <property type="match status" value="1"/>
</dbReference>
<comment type="caution">
    <text evidence="8">The sequence shown here is derived from an EMBL/GenBank/DDBJ whole genome shotgun (WGS) entry which is preliminary data.</text>
</comment>
<reference evidence="8 9" key="1">
    <citation type="submission" date="2023-01" db="EMBL/GenBank/DDBJ databases">
        <title>Analysis of 21 Apiospora genomes using comparative genomics revels a genus with tremendous synthesis potential of carbohydrate active enzymes and secondary metabolites.</title>
        <authorList>
            <person name="Sorensen T."/>
        </authorList>
    </citation>
    <scope>NUCLEOTIDE SEQUENCE [LARGE SCALE GENOMIC DNA]</scope>
    <source>
        <strain evidence="8 9">CBS 117206</strain>
    </source>
</reference>
<organism evidence="8 9">
    <name type="scientific">Apiospora kogelbergensis</name>
    <dbReference type="NCBI Taxonomy" id="1337665"/>
    <lineage>
        <taxon>Eukaryota</taxon>
        <taxon>Fungi</taxon>
        <taxon>Dikarya</taxon>
        <taxon>Ascomycota</taxon>
        <taxon>Pezizomycotina</taxon>
        <taxon>Sordariomycetes</taxon>
        <taxon>Xylariomycetidae</taxon>
        <taxon>Amphisphaeriales</taxon>
        <taxon>Apiosporaceae</taxon>
        <taxon>Apiospora</taxon>
    </lineage>
</organism>
<comment type="cofactor">
    <cofactor evidence="1 7">
        <name>heme</name>
        <dbReference type="ChEBI" id="CHEBI:30413"/>
    </cofactor>
</comment>
<dbReference type="PANTHER" id="PTHR46206">
    <property type="entry name" value="CYTOCHROME P450"/>
    <property type="match status" value="1"/>
</dbReference>
<accession>A0AAW0QMQ8</accession>
<dbReference type="Pfam" id="PF00067">
    <property type="entry name" value="p450"/>
    <property type="match status" value="1"/>
</dbReference>
<dbReference type="PANTHER" id="PTHR46206:SF4">
    <property type="entry name" value="P450, PUTATIVE (EUROFUNG)-RELATED"/>
    <property type="match status" value="1"/>
</dbReference>
<evidence type="ECO:0000313" key="8">
    <source>
        <dbReference type="EMBL" id="KAK8109444.1"/>
    </source>
</evidence>
<evidence type="ECO:0000256" key="7">
    <source>
        <dbReference type="PIRSR" id="PIRSR602403-1"/>
    </source>
</evidence>
<dbReference type="InterPro" id="IPR001128">
    <property type="entry name" value="Cyt_P450"/>
</dbReference>
<evidence type="ECO:0000256" key="3">
    <source>
        <dbReference type="ARBA" id="ARBA00022723"/>
    </source>
</evidence>
<sequence>MADPTTFVAGCAGSNIPTQSDTQLHANASLSKAQAAATCAVITLILYAIFIQQDDKTRIPIVNNPLGRLGTAFSRISWAFRSRSILDHGFRKLAGDTYMLARGDTNLIVLPASFIPELNRLPSSLLDSREYHSSSMLGYLTELDIIQKSTHHVKVLMSRVSPALPRLLGGISKRTSASVVRLFPQQTTSWAVVKPLDLIARCVTEGLVLAMYGTPICDDPELVQLVFEHTRDVFTTVMYMSLRRRWGVYSTANLVVGVIADLVAHPDVLEEVREEILEKNQVIDGDWDQAAYNSLDKLDSAMKETSRLAPGSLLVYSRVLQADHTLSNGIQLRKGQFVTISSHTRAMDPVMFENPKEYHGLRYYKGDLQRHRARPFRDIDGDILSWGAGRGACPGRFIANLLGKILLVKLLTEYEFQFLDGQRPPTITLHEFTMFSPMEKIMVKRRKNPC</sequence>
<keyword evidence="6" id="KW-0503">Monooxygenase</keyword>
<evidence type="ECO:0000256" key="6">
    <source>
        <dbReference type="ARBA" id="ARBA00023033"/>
    </source>
</evidence>
<keyword evidence="7" id="KW-0349">Heme</keyword>
<keyword evidence="4" id="KW-0560">Oxidoreductase</keyword>
<keyword evidence="9" id="KW-1185">Reference proteome</keyword>
<evidence type="ECO:0000256" key="4">
    <source>
        <dbReference type="ARBA" id="ARBA00023002"/>
    </source>
</evidence>
<name>A0AAW0QMQ8_9PEZI</name>
<comment type="similarity">
    <text evidence="2">Belongs to the cytochrome P450 family.</text>
</comment>
<dbReference type="PRINTS" id="PR00465">
    <property type="entry name" value="EP450IV"/>
</dbReference>
<dbReference type="AlphaFoldDB" id="A0AAW0QMQ8"/>
<evidence type="ECO:0000256" key="1">
    <source>
        <dbReference type="ARBA" id="ARBA00001971"/>
    </source>
</evidence>
<evidence type="ECO:0000256" key="5">
    <source>
        <dbReference type="ARBA" id="ARBA00023004"/>
    </source>
</evidence>
<keyword evidence="3 7" id="KW-0479">Metal-binding</keyword>
<dbReference type="InterPro" id="IPR002403">
    <property type="entry name" value="Cyt_P450_E_grp-IV"/>
</dbReference>
<dbReference type="GO" id="GO:0005506">
    <property type="term" value="F:iron ion binding"/>
    <property type="evidence" value="ECO:0007669"/>
    <property type="project" value="InterPro"/>
</dbReference>
<evidence type="ECO:0000313" key="9">
    <source>
        <dbReference type="Proteomes" id="UP001392437"/>
    </source>
</evidence>
<dbReference type="InterPro" id="IPR036396">
    <property type="entry name" value="Cyt_P450_sf"/>
</dbReference>
<feature type="binding site" description="axial binding residue" evidence="7">
    <location>
        <position position="393"/>
    </location>
    <ligand>
        <name>heme</name>
        <dbReference type="ChEBI" id="CHEBI:30413"/>
    </ligand>
    <ligandPart>
        <name>Fe</name>
        <dbReference type="ChEBI" id="CHEBI:18248"/>
    </ligandPart>
</feature>
<dbReference type="CDD" id="cd11041">
    <property type="entry name" value="CYP503A1-like"/>
    <property type="match status" value="1"/>
</dbReference>
<gene>
    <name evidence="8" type="ORF">PG999_007581</name>
</gene>
<dbReference type="GO" id="GO:0016705">
    <property type="term" value="F:oxidoreductase activity, acting on paired donors, with incorporation or reduction of molecular oxygen"/>
    <property type="evidence" value="ECO:0007669"/>
    <property type="project" value="InterPro"/>
</dbReference>
<dbReference type="GO" id="GO:0020037">
    <property type="term" value="F:heme binding"/>
    <property type="evidence" value="ECO:0007669"/>
    <property type="project" value="InterPro"/>
</dbReference>
<keyword evidence="5 7" id="KW-0408">Iron</keyword>
<dbReference type="GO" id="GO:0004497">
    <property type="term" value="F:monooxygenase activity"/>
    <property type="evidence" value="ECO:0007669"/>
    <property type="project" value="UniProtKB-KW"/>
</dbReference>
<dbReference type="Proteomes" id="UP001392437">
    <property type="component" value="Unassembled WGS sequence"/>
</dbReference>
<protein>
    <submittedName>
        <fullName evidence="8">Ent-kaurene oxidase</fullName>
    </submittedName>
</protein>
<dbReference type="EMBL" id="JAQQWP010000007">
    <property type="protein sequence ID" value="KAK8109444.1"/>
    <property type="molecule type" value="Genomic_DNA"/>
</dbReference>
<dbReference type="SUPFAM" id="SSF48264">
    <property type="entry name" value="Cytochrome P450"/>
    <property type="match status" value="1"/>
</dbReference>
<evidence type="ECO:0000256" key="2">
    <source>
        <dbReference type="ARBA" id="ARBA00010617"/>
    </source>
</evidence>
<proteinExistence type="inferred from homology"/>